<accession>A0ABV3N6Y2</accession>
<protein>
    <recommendedName>
        <fullName evidence="3">Transposase</fullName>
    </recommendedName>
</protein>
<organism evidence="1 2">
    <name type="scientific">Erwinia papayae</name>
    <dbReference type="NCBI Taxonomy" id="206499"/>
    <lineage>
        <taxon>Bacteria</taxon>
        <taxon>Pseudomonadati</taxon>
        <taxon>Pseudomonadota</taxon>
        <taxon>Gammaproteobacteria</taxon>
        <taxon>Enterobacterales</taxon>
        <taxon>Erwiniaceae</taxon>
        <taxon>Erwinia</taxon>
    </lineage>
</organism>
<evidence type="ECO:0000313" key="1">
    <source>
        <dbReference type="EMBL" id="MEW5291585.1"/>
    </source>
</evidence>
<sequence>MSRPTGRHSLFLMLFNARLKSVIRRITPFRKFSEQRRLFTNVPGNFAALAFVVPTGQGPQMWLSLRRGWHQGEYVYSYLHIAVPEKTGKRKAFRMACLQAEHLARLRYRFQPF</sequence>
<keyword evidence="2" id="KW-1185">Reference proteome</keyword>
<proteinExistence type="predicted"/>
<dbReference type="Proteomes" id="UP001554567">
    <property type="component" value="Unassembled WGS sequence"/>
</dbReference>
<evidence type="ECO:0000313" key="2">
    <source>
        <dbReference type="Proteomes" id="UP001554567"/>
    </source>
</evidence>
<dbReference type="EMBL" id="JBFKZN010000014">
    <property type="protein sequence ID" value="MEW5291585.1"/>
    <property type="molecule type" value="Genomic_DNA"/>
</dbReference>
<dbReference type="RefSeq" id="WP_261640989.1">
    <property type="nucleotide sequence ID" value="NZ_JBFKZN010000014.1"/>
</dbReference>
<name>A0ABV3N6Y2_9GAMM</name>
<gene>
    <name evidence="1" type="ORF">ABW286_20805</name>
</gene>
<comment type="caution">
    <text evidence="1">The sequence shown here is derived from an EMBL/GenBank/DDBJ whole genome shotgun (WGS) entry which is preliminary data.</text>
</comment>
<reference evidence="1 2" key="1">
    <citation type="submission" date="2024-07" db="EMBL/GenBank/DDBJ databases">
        <authorList>
            <person name="Dulla G.F.J."/>
            <person name="Delorm J.G."/>
        </authorList>
    </citation>
    <scope>NUCLEOTIDE SEQUENCE [LARGE SCALE GENOMIC DNA]</scope>
    <source>
        <strain evidence="1 2">JGD 233</strain>
    </source>
</reference>
<evidence type="ECO:0008006" key="3">
    <source>
        <dbReference type="Google" id="ProtNLM"/>
    </source>
</evidence>